<evidence type="ECO:0000313" key="3">
    <source>
        <dbReference type="Proteomes" id="UP001050691"/>
    </source>
</evidence>
<accession>A0AAV5A400</accession>
<evidence type="ECO:0000313" key="2">
    <source>
        <dbReference type="EMBL" id="GJJ08985.1"/>
    </source>
</evidence>
<comment type="caution">
    <text evidence="2">The sequence shown here is derived from an EMBL/GenBank/DDBJ whole genome shotgun (WGS) entry which is preliminary data.</text>
</comment>
<dbReference type="InterPro" id="IPR040684">
    <property type="entry name" value="HMUDK_hel"/>
</dbReference>
<dbReference type="Gene3D" id="2.40.50.40">
    <property type="match status" value="1"/>
</dbReference>
<name>A0AAV5A400_9AGAM</name>
<dbReference type="Pfam" id="PF18723">
    <property type="entry name" value="HMUDK_hel"/>
    <property type="match status" value="1"/>
</dbReference>
<dbReference type="EMBL" id="BPWL01000003">
    <property type="protein sequence ID" value="GJJ08985.1"/>
    <property type="molecule type" value="Genomic_DNA"/>
</dbReference>
<dbReference type="Pfam" id="PF00385">
    <property type="entry name" value="Chromo"/>
    <property type="match status" value="1"/>
</dbReference>
<sequence length="489" mass="56526">MLSPSENKPILTSLPNENIELKPKNVKKNKLDRVINISNRTLTINVDALDTLFYVMAERHRIYRKRNAGLPPPWTDDPVLAENRFCNVYRILDRGTQYVIEQVINKGPQDHTETCFRVMLYKLFNRIATWEYLVEELGTPTWETFNMDRYGEVLKTRLLTSPIYTSAYQIPAPNLGHAKGYMNHLYLLQVMMEDDVPELLLHKNSLKEAYKLISDYPGMGPFLSIQLLLDLNMTSQLNFSEREWVTCGPGSRSYLRTLFGTAVAGVETEAIAYLYNTQDEHFNRLGIFDPPSLPDSPGVSHVDLEHALCECHKYIRMKKHLSTGRRLKRAEFKAEVKNEEEMKIDIKDEMKVDMEEEIKLEMKEKTRTLKTRNRNVAIQATSKKIVMTDSPISIFNDIDVIDLTNEDNDDDDIIDLCQSSDDDDTDYEVSHIVADRRTRDGGWEYKIRWVGYGPKDDTWLPEKELRSAPLILREWRAIRRSGGPGKAGI</sequence>
<dbReference type="InterPro" id="IPR016197">
    <property type="entry name" value="Chromo-like_dom_sf"/>
</dbReference>
<dbReference type="CDD" id="cd00024">
    <property type="entry name" value="CD_CSD"/>
    <property type="match status" value="1"/>
</dbReference>
<evidence type="ECO:0000259" key="1">
    <source>
        <dbReference type="PROSITE" id="PS50013"/>
    </source>
</evidence>
<feature type="domain" description="Chromo" evidence="1">
    <location>
        <begin position="427"/>
        <end position="475"/>
    </location>
</feature>
<dbReference type="InterPro" id="IPR023780">
    <property type="entry name" value="Chromo_domain"/>
</dbReference>
<dbReference type="Proteomes" id="UP001050691">
    <property type="component" value="Unassembled WGS sequence"/>
</dbReference>
<dbReference type="PROSITE" id="PS50013">
    <property type="entry name" value="CHROMO_2"/>
    <property type="match status" value="1"/>
</dbReference>
<organism evidence="2 3">
    <name type="scientific">Clathrus columnatus</name>
    <dbReference type="NCBI Taxonomy" id="1419009"/>
    <lineage>
        <taxon>Eukaryota</taxon>
        <taxon>Fungi</taxon>
        <taxon>Dikarya</taxon>
        <taxon>Basidiomycota</taxon>
        <taxon>Agaricomycotina</taxon>
        <taxon>Agaricomycetes</taxon>
        <taxon>Phallomycetidae</taxon>
        <taxon>Phallales</taxon>
        <taxon>Clathraceae</taxon>
        <taxon>Clathrus</taxon>
    </lineage>
</organism>
<dbReference type="AlphaFoldDB" id="A0AAV5A400"/>
<dbReference type="GO" id="GO:0006338">
    <property type="term" value="P:chromatin remodeling"/>
    <property type="evidence" value="ECO:0007669"/>
    <property type="project" value="UniProtKB-ARBA"/>
</dbReference>
<dbReference type="SUPFAM" id="SSF54160">
    <property type="entry name" value="Chromo domain-like"/>
    <property type="match status" value="1"/>
</dbReference>
<dbReference type="SMART" id="SM00298">
    <property type="entry name" value="CHROMO"/>
    <property type="match status" value="1"/>
</dbReference>
<keyword evidence="3" id="KW-1185">Reference proteome</keyword>
<dbReference type="InterPro" id="IPR000953">
    <property type="entry name" value="Chromo/chromo_shadow_dom"/>
</dbReference>
<gene>
    <name evidence="2" type="ORF">Clacol_003206</name>
</gene>
<proteinExistence type="predicted"/>
<protein>
    <recommendedName>
        <fullName evidence="1">Chromo domain-containing protein</fullName>
    </recommendedName>
</protein>
<reference evidence="2" key="1">
    <citation type="submission" date="2021-10" db="EMBL/GenBank/DDBJ databases">
        <title>De novo Genome Assembly of Clathrus columnatus (Basidiomycota, Fungi) Using Illumina and Nanopore Sequence Data.</title>
        <authorList>
            <person name="Ogiso-Tanaka E."/>
            <person name="Itagaki H."/>
            <person name="Hosoya T."/>
            <person name="Hosaka K."/>
        </authorList>
    </citation>
    <scope>NUCLEOTIDE SEQUENCE</scope>
    <source>
        <strain evidence="2">MO-923</strain>
    </source>
</reference>